<evidence type="ECO:0000313" key="3">
    <source>
        <dbReference type="EMBL" id="HIS91887.1"/>
    </source>
</evidence>
<dbReference type="InterPro" id="IPR027476">
    <property type="entry name" value="DppA_N"/>
</dbReference>
<dbReference type="Gene3D" id="3.30.1360.130">
    <property type="entry name" value="Dipeptide transport protein"/>
    <property type="match status" value="1"/>
</dbReference>
<dbReference type="CDD" id="cd08770">
    <property type="entry name" value="DAP_dppA_3"/>
    <property type="match status" value="1"/>
</dbReference>
<dbReference type="EMBL" id="DVJN01000051">
    <property type="protein sequence ID" value="HIS91887.1"/>
    <property type="molecule type" value="Genomic_DNA"/>
</dbReference>
<feature type="binding site" evidence="2">
    <location>
        <position position="8"/>
    </location>
    <ligand>
        <name>Zn(2+)</name>
        <dbReference type="ChEBI" id="CHEBI:29105"/>
        <label>2</label>
    </ligand>
</feature>
<dbReference type="InterPro" id="IPR036177">
    <property type="entry name" value="Peptidase_M55_sf"/>
</dbReference>
<protein>
    <submittedName>
        <fullName evidence="3">M55 family metallopeptidase</fullName>
    </submittedName>
</protein>
<proteinExistence type="predicted"/>
<dbReference type="Gene3D" id="3.40.50.10780">
    <property type="entry name" value="Dipeptide transport protein"/>
    <property type="match status" value="1"/>
</dbReference>
<dbReference type="AlphaFoldDB" id="A0A9D1K5R6"/>
<feature type="binding site" evidence="2">
    <location>
        <position position="8"/>
    </location>
    <ligand>
        <name>Zn(2+)</name>
        <dbReference type="ChEBI" id="CHEBI:29105"/>
        <label>1</label>
    </ligand>
</feature>
<keyword evidence="2" id="KW-0479">Metal-binding</keyword>
<reference evidence="3" key="2">
    <citation type="journal article" date="2021" name="PeerJ">
        <title>Extensive microbial diversity within the chicken gut microbiome revealed by metagenomics and culture.</title>
        <authorList>
            <person name="Gilroy R."/>
            <person name="Ravi A."/>
            <person name="Getino M."/>
            <person name="Pursley I."/>
            <person name="Horton D.L."/>
            <person name="Alikhan N.F."/>
            <person name="Baker D."/>
            <person name="Gharbi K."/>
            <person name="Hall N."/>
            <person name="Watson M."/>
            <person name="Adriaenssens E.M."/>
            <person name="Foster-Nyarko E."/>
            <person name="Jarju S."/>
            <person name="Secka A."/>
            <person name="Antonio M."/>
            <person name="Oren A."/>
            <person name="Chaudhuri R.R."/>
            <person name="La Ragione R."/>
            <person name="Hildebrand F."/>
            <person name="Pallen M.J."/>
        </authorList>
    </citation>
    <scope>NUCLEOTIDE SEQUENCE</scope>
    <source>
        <strain evidence="3">13766</strain>
    </source>
</reference>
<name>A0A9D1K5R6_9FIRM</name>
<dbReference type="PIRSF" id="PIRSF015853">
    <property type="entry name" value="Pep_DppA"/>
    <property type="match status" value="1"/>
</dbReference>
<dbReference type="InterPro" id="IPR007035">
    <property type="entry name" value="Peptidase_M55"/>
</dbReference>
<organism evidence="3 4">
    <name type="scientific">Candidatus Alectryocaccomicrobium excrementavium</name>
    <dbReference type="NCBI Taxonomy" id="2840668"/>
    <lineage>
        <taxon>Bacteria</taxon>
        <taxon>Bacillati</taxon>
        <taxon>Bacillota</taxon>
        <taxon>Clostridia</taxon>
        <taxon>Candidatus Alectryocaccomicrobium</taxon>
    </lineage>
</organism>
<comment type="caution">
    <text evidence="3">The sequence shown here is derived from an EMBL/GenBank/DDBJ whole genome shotgun (WGS) entry which is preliminary data.</text>
</comment>
<dbReference type="Proteomes" id="UP000824140">
    <property type="component" value="Unassembled WGS sequence"/>
</dbReference>
<evidence type="ECO:0000313" key="4">
    <source>
        <dbReference type="Proteomes" id="UP000824140"/>
    </source>
</evidence>
<dbReference type="SUPFAM" id="SSF63992">
    <property type="entry name" value="Dipeptide transport protein"/>
    <property type="match status" value="1"/>
</dbReference>
<feature type="binding site" evidence="2">
    <location>
        <position position="10"/>
    </location>
    <ligand>
        <name>Zn(2+)</name>
        <dbReference type="ChEBI" id="CHEBI:29105"/>
        <label>1</label>
    </ligand>
</feature>
<feature type="active site" description="Nucleophile" evidence="1">
    <location>
        <position position="117"/>
    </location>
</feature>
<accession>A0A9D1K5R6</accession>
<evidence type="ECO:0000256" key="2">
    <source>
        <dbReference type="PIRSR" id="PIRSR015853-2"/>
    </source>
</evidence>
<feature type="binding site" evidence="2">
    <location>
        <position position="135"/>
    </location>
    <ligand>
        <name>Zn(2+)</name>
        <dbReference type="ChEBI" id="CHEBI:29105"/>
        <label>2</label>
    </ligand>
</feature>
<gene>
    <name evidence="3" type="ORF">IAA84_02600</name>
</gene>
<evidence type="ECO:0000256" key="1">
    <source>
        <dbReference type="PIRSR" id="PIRSR015853-1"/>
    </source>
</evidence>
<dbReference type="Pfam" id="PF04951">
    <property type="entry name" value="Peptidase_M55"/>
    <property type="match status" value="1"/>
</dbReference>
<feature type="binding site" evidence="2">
    <location>
        <position position="60"/>
    </location>
    <ligand>
        <name>Zn(2+)</name>
        <dbReference type="ChEBI" id="CHEBI:29105"/>
        <label>2</label>
    </ligand>
</feature>
<keyword evidence="2" id="KW-0862">Zinc</keyword>
<reference evidence="3" key="1">
    <citation type="submission" date="2020-10" db="EMBL/GenBank/DDBJ databases">
        <authorList>
            <person name="Gilroy R."/>
        </authorList>
    </citation>
    <scope>NUCLEOTIDE SEQUENCE</scope>
    <source>
        <strain evidence="3">13766</strain>
    </source>
</reference>
<feature type="binding site" evidence="2">
    <location>
        <position position="105"/>
    </location>
    <ligand>
        <name>Zn(2+)</name>
        <dbReference type="ChEBI" id="CHEBI:29105"/>
        <label>2</label>
    </ligand>
</feature>
<dbReference type="GO" id="GO:0046872">
    <property type="term" value="F:metal ion binding"/>
    <property type="evidence" value="ECO:0007669"/>
    <property type="project" value="UniProtKB-KW"/>
</dbReference>
<sequence length="265" mass="29239">MKLFLSADMEGTAGVTLWEETETGKRLYDHFARQMSSEVAAACEGAIAGGATEIVVKDAHDSACNIYPDMLPEQASILRSWARHPYSMMAGLDASFDGVMFTGYHSAASMPTNPLSHTMNGKNVYVKINDIICPELFINALTAAYEGKPIYLLTGDKGLCEWLHKMNANIPTVAVSEGMGGASLSINPHLAVKRIREAAEKALSIDPKKLMFPMPDHFRVEIAFRNHTFATNGSHYPGCVQLDSTRVAFESNDYMDVLKFFYWVL</sequence>